<accession>A0A5E6XQZ3</accession>
<reference evidence="1" key="1">
    <citation type="submission" date="2019-09" db="EMBL/GenBank/DDBJ databases">
        <authorList>
            <person name="Chandra G."/>
            <person name="Truman W A."/>
        </authorList>
    </citation>
    <scope>NUCLEOTIDE SEQUENCE [LARGE SCALE GENOMIC DNA]</scope>
    <source>
        <strain evidence="1">PS652</strain>
    </source>
</reference>
<protein>
    <submittedName>
        <fullName evidence="1">Uncharacterized protein</fullName>
    </submittedName>
</protein>
<sequence>MAVRITLYSNRVPWVATTAELISTVYSTLRQIAGMIEPLSENSRTRMEGFCGWMIMRGKPVQ</sequence>
<organism evidence="1">
    <name type="scientific">Pseudomonas fluorescens</name>
    <dbReference type="NCBI Taxonomy" id="294"/>
    <lineage>
        <taxon>Bacteria</taxon>
        <taxon>Pseudomonadati</taxon>
        <taxon>Pseudomonadota</taxon>
        <taxon>Gammaproteobacteria</taxon>
        <taxon>Pseudomonadales</taxon>
        <taxon>Pseudomonadaceae</taxon>
        <taxon>Pseudomonas</taxon>
    </lineage>
</organism>
<dbReference type="EMBL" id="CABVHG010000071">
    <property type="protein sequence ID" value="VVN42311.1"/>
    <property type="molecule type" value="Genomic_DNA"/>
</dbReference>
<name>A0A5E6XQZ3_PSEFL</name>
<gene>
    <name evidence="1" type="ORF">PS652_05517</name>
</gene>
<proteinExistence type="predicted"/>
<dbReference type="AlphaFoldDB" id="A0A5E6XQZ3"/>
<evidence type="ECO:0000313" key="1">
    <source>
        <dbReference type="EMBL" id="VVN42311.1"/>
    </source>
</evidence>